<feature type="domain" description="Methyltransferase" evidence="1">
    <location>
        <begin position="60"/>
        <end position="112"/>
    </location>
</feature>
<dbReference type="Gene3D" id="3.40.50.150">
    <property type="entry name" value="Vaccinia Virus protein VP39"/>
    <property type="match status" value="1"/>
</dbReference>
<protein>
    <recommendedName>
        <fullName evidence="1">Methyltransferase domain-containing protein</fullName>
    </recommendedName>
</protein>
<evidence type="ECO:0000313" key="2">
    <source>
        <dbReference type="EMBL" id="CAA9367723.1"/>
    </source>
</evidence>
<organism evidence="2">
    <name type="scientific">uncultured Gemmatimonadota bacterium</name>
    <dbReference type="NCBI Taxonomy" id="203437"/>
    <lineage>
        <taxon>Bacteria</taxon>
        <taxon>Pseudomonadati</taxon>
        <taxon>Gemmatimonadota</taxon>
        <taxon>environmental samples</taxon>
    </lineage>
</organism>
<reference evidence="2" key="1">
    <citation type="submission" date="2020-02" db="EMBL/GenBank/DDBJ databases">
        <authorList>
            <person name="Meier V. D."/>
        </authorList>
    </citation>
    <scope>NUCLEOTIDE SEQUENCE</scope>
    <source>
        <strain evidence="2">AVDCRST_MAG68</strain>
    </source>
</reference>
<dbReference type="Pfam" id="PF13649">
    <property type="entry name" value="Methyltransf_25"/>
    <property type="match status" value="1"/>
</dbReference>
<dbReference type="InterPro" id="IPR029063">
    <property type="entry name" value="SAM-dependent_MTases_sf"/>
</dbReference>
<proteinExistence type="predicted"/>
<name>A0A6J4MSV0_9BACT</name>
<accession>A0A6J4MSV0</accession>
<gene>
    <name evidence="2" type="ORF">AVDCRST_MAG68-5446</name>
</gene>
<evidence type="ECO:0000259" key="1">
    <source>
        <dbReference type="Pfam" id="PF13649"/>
    </source>
</evidence>
<sequence>MDEVDRVLEGLAELYTGNLREHGPASRSVGWKDESSQRLRFDKLAELVTEDAARAGFTVNDLGCGYGAMFRYLDERFGAGLVHWRGYDISDEMLRAAREFAADPRVELVKSPRLQHRADYSFVSGTFNVKLHAEDDAWRDHVGGTLLHLRDMSRRGFAFNLLSTYVDWRAENLFYGDPLYFFDFCKRNISRRVTLLHDYPLFEWTLLVRTEG</sequence>
<dbReference type="InterPro" id="IPR041698">
    <property type="entry name" value="Methyltransf_25"/>
</dbReference>
<dbReference type="SUPFAM" id="SSF53335">
    <property type="entry name" value="S-adenosyl-L-methionine-dependent methyltransferases"/>
    <property type="match status" value="1"/>
</dbReference>
<dbReference type="AlphaFoldDB" id="A0A6J4MSV0"/>
<dbReference type="EMBL" id="CADCTW010000230">
    <property type="protein sequence ID" value="CAA9367723.1"/>
    <property type="molecule type" value="Genomic_DNA"/>
</dbReference>